<evidence type="ECO:0000256" key="4">
    <source>
        <dbReference type="ARBA" id="ARBA00022679"/>
    </source>
</evidence>
<dbReference type="OrthoDB" id="9811214at2"/>
<dbReference type="GeneID" id="300655368"/>
<comment type="caution">
    <text evidence="7">The sequence shown here is derived from an EMBL/GenBank/DDBJ whole genome shotgun (WGS) entry which is preliminary data.</text>
</comment>
<dbReference type="Proteomes" id="UP000470384">
    <property type="component" value="Unassembled WGS sequence"/>
</dbReference>
<dbReference type="PANTHER" id="PTHR43646">
    <property type="entry name" value="GLYCOSYLTRANSFERASE"/>
    <property type="match status" value="1"/>
</dbReference>
<dbReference type="InterPro" id="IPR026461">
    <property type="entry name" value="Trfase_2_rSAM/seldom_assoc"/>
</dbReference>
<dbReference type="Pfam" id="PF00535">
    <property type="entry name" value="Glycos_transf_2"/>
    <property type="match status" value="1"/>
</dbReference>
<dbReference type="NCBIfam" id="TIGR04283">
    <property type="entry name" value="glyco_like_mftF"/>
    <property type="match status" value="1"/>
</dbReference>
<keyword evidence="8" id="KW-1185">Reference proteome</keyword>
<evidence type="ECO:0000256" key="3">
    <source>
        <dbReference type="ARBA" id="ARBA00022676"/>
    </source>
</evidence>
<evidence type="ECO:0000313" key="7">
    <source>
        <dbReference type="EMBL" id="NBG96219.1"/>
    </source>
</evidence>
<sequence>MLSVVIPTLNAEKSLTRTLAALIRPTVRGLVKDVVIADGGSDDGTLGIAETAGAKIVKAPKGRGTQLAAGAQAARGEWLLFLHADTVLQPGWDEEVETLLERLEKRGEKGTSFAAVFKFALDDFSFWARMLERVVAWRCWLFGLPYGDQGLLVSRKLYDELGGYRPFQIMEDVDLVRRIGRRRLVFLRTPAVTSPERYLNDGYLARSSRNAMCLMLYYLGVNPDRIARIYSRR</sequence>
<comment type="subcellular location">
    <subcellularLocation>
        <location evidence="1">Cell membrane</location>
    </subcellularLocation>
</comment>
<dbReference type="CDD" id="cd02522">
    <property type="entry name" value="GT_2_like_a"/>
    <property type="match status" value="1"/>
</dbReference>
<dbReference type="PANTHER" id="PTHR43646:SF2">
    <property type="entry name" value="GLYCOSYLTRANSFERASE 2-LIKE DOMAIN-CONTAINING PROTEIN"/>
    <property type="match status" value="1"/>
</dbReference>
<feature type="domain" description="Glycosyltransferase 2-like" evidence="6">
    <location>
        <begin position="3"/>
        <end position="109"/>
    </location>
</feature>
<organism evidence="7 8">
    <name type="scientific">Pyruvatibacter mobilis</name>
    <dbReference type="NCBI Taxonomy" id="1712261"/>
    <lineage>
        <taxon>Bacteria</taxon>
        <taxon>Pseudomonadati</taxon>
        <taxon>Pseudomonadota</taxon>
        <taxon>Alphaproteobacteria</taxon>
        <taxon>Hyphomicrobiales</taxon>
        <taxon>Parvibaculaceae</taxon>
        <taxon>Pyruvatibacter</taxon>
    </lineage>
</organism>
<dbReference type="Gene3D" id="3.90.550.10">
    <property type="entry name" value="Spore Coat Polysaccharide Biosynthesis Protein SpsA, Chain A"/>
    <property type="match status" value="1"/>
</dbReference>
<dbReference type="GO" id="GO:0016757">
    <property type="term" value="F:glycosyltransferase activity"/>
    <property type="evidence" value="ECO:0007669"/>
    <property type="project" value="UniProtKB-KW"/>
</dbReference>
<protein>
    <submittedName>
        <fullName evidence="7">Glycosyltransferase</fullName>
    </submittedName>
</protein>
<dbReference type="InterPro" id="IPR001173">
    <property type="entry name" value="Glyco_trans_2-like"/>
</dbReference>
<dbReference type="InterPro" id="IPR029044">
    <property type="entry name" value="Nucleotide-diphossugar_trans"/>
</dbReference>
<keyword evidence="4 7" id="KW-0808">Transferase</keyword>
<keyword evidence="3" id="KW-0328">Glycosyltransferase</keyword>
<keyword evidence="2" id="KW-1003">Cell membrane</keyword>
<evidence type="ECO:0000256" key="1">
    <source>
        <dbReference type="ARBA" id="ARBA00004236"/>
    </source>
</evidence>
<proteinExistence type="predicted"/>
<dbReference type="EMBL" id="WXYQ01000007">
    <property type="protein sequence ID" value="NBG96219.1"/>
    <property type="molecule type" value="Genomic_DNA"/>
</dbReference>
<dbReference type="GO" id="GO:0005886">
    <property type="term" value="C:plasma membrane"/>
    <property type="evidence" value="ECO:0007669"/>
    <property type="project" value="UniProtKB-SubCell"/>
</dbReference>
<evidence type="ECO:0000313" key="8">
    <source>
        <dbReference type="Proteomes" id="UP000470384"/>
    </source>
</evidence>
<gene>
    <name evidence="7" type="ORF">GTQ45_10795</name>
</gene>
<evidence type="ECO:0000256" key="5">
    <source>
        <dbReference type="ARBA" id="ARBA00023136"/>
    </source>
</evidence>
<dbReference type="RefSeq" id="WP_160588292.1">
    <property type="nucleotide sequence ID" value="NZ_BMHN01000001.1"/>
</dbReference>
<name>A0A845QCS4_9HYPH</name>
<evidence type="ECO:0000259" key="6">
    <source>
        <dbReference type="Pfam" id="PF00535"/>
    </source>
</evidence>
<evidence type="ECO:0000256" key="2">
    <source>
        <dbReference type="ARBA" id="ARBA00022475"/>
    </source>
</evidence>
<dbReference type="SUPFAM" id="SSF53448">
    <property type="entry name" value="Nucleotide-diphospho-sugar transferases"/>
    <property type="match status" value="1"/>
</dbReference>
<reference evidence="7 8" key="1">
    <citation type="journal article" date="2016" name="Int. J. Syst. Evol. Microbiol.">
        <title>Pyruvatibacter mobilis gen. nov., sp. nov., a marine bacterium from the culture broth of Picochlorum sp. 122.</title>
        <authorList>
            <person name="Wang G."/>
            <person name="Tang M."/>
            <person name="Wu H."/>
            <person name="Dai S."/>
            <person name="Li T."/>
            <person name="Chen C."/>
            <person name="He H."/>
            <person name="Fan J."/>
            <person name="Xiang W."/>
            <person name="Li X."/>
        </authorList>
    </citation>
    <scope>NUCLEOTIDE SEQUENCE [LARGE SCALE GENOMIC DNA]</scope>
    <source>
        <strain evidence="7 8">GYP-11</strain>
    </source>
</reference>
<dbReference type="AlphaFoldDB" id="A0A845QCS4"/>
<accession>A0A845QCS4</accession>
<keyword evidence="5" id="KW-0472">Membrane</keyword>